<evidence type="ECO:0000313" key="1">
    <source>
        <dbReference type="EMBL" id="MDR7089172.1"/>
    </source>
</evidence>
<protein>
    <recommendedName>
        <fullName evidence="3">Lipoprotein</fullName>
    </recommendedName>
</protein>
<evidence type="ECO:0008006" key="3">
    <source>
        <dbReference type="Google" id="ProtNLM"/>
    </source>
</evidence>
<dbReference type="EMBL" id="JAVDVX010000002">
    <property type="protein sequence ID" value="MDR7089172.1"/>
    <property type="molecule type" value="Genomic_DNA"/>
</dbReference>
<comment type="caution">
    <text evidence="1">The sequence shown here is derived from an EMBL/GenBank/DDBJ whole genome shotgun (WGS) entry which is preliminary data.</text>
</comment>
<evidence type="ECO:0000313" key="2">
    <source>
        <dbReference type="Proteomes" id="UP001253595"/>
    </source>
</evidence>
<organism evidence="1 2">
    <name type="scientific">Cellvibrio fibrivorans</name>
    <dbReference type="NCBI Taxonomy" id="126350"/>
    <lineage>
        <taxon>Bacteria</taxon>
        <taxon>Pseudomonadati</taxon>
        <taxon>Pseudomonadota</taxon>
        <taxon>Gammaproteobacteria</taxon>
        <taxon>Cellvibrionales</taxon>
        <taxon>Cellvibrionaceae</taxon>
        <taxon>Cellvibrio</taxon>
    </lineage>
</organism>
<name>A0ABU1UVF5_9GAMM</name>
<reference evidence="1 2" key="1">
    <citation type="submission" date="2023-07" db="EMBL/GenBank/DDBJ databases">
        <title>Sorghum-associated microbial communities from plants grown in Nebraska, USA.</title>
        <authorList>
            <person name="Schachtman D."/>
        </authorList>
    </citation>
    <scope>NUCLEOTIDE SEQUENCE [LARGE SCALE GENOMIC DNA]</scope>
    <source>
        <strain evidence="1 2">BE190</strain>
    </source>
</reference>
<proteinExistence type="predicted"/>
<gene>
    <name evidence="1" type="ORF">J2X05_001178</name>
</gene>
<dbReference type="Proteomes" id="UP001253595">
    <property type="component" value="Unassembled WGS sequence"/>
</dbReference>
<sequence>MNSIWIKRFSLTLIAILLLSVCKEFYQQKSPREQIIEFCEEYYSTGKRPAHIELPCH</sequence>
<keyword evidence="2" id="KW-1185">Reference proteome</keyword>
<accession>A0ABU1UVF5</accession>